<protein>
    <recommendedName>
        <fullName evidence="2">DUF6926 domain-containing protein</fullName>
    </recommendedName>
</protein>
<proteinExistence type="predicted"/>
<name>A0A3E4R7Y8_BACUN</name>
<comment type="caution">
    <text evidence="3">The sequence shown here is derived from an EMBL/GenBank/DDBJ whole genome shotgun (WGS) entry which is preliminary data.</text>
</comment>
<dbReference type="Pfam" id="PF21977">
    <property type="entry name" value="DUF6926"/>
    <property type="match status" value="1"/>
</dbReference>
<dbReference type="Pfam" id="PF13155">
    <property type="entry name" value="Toprim_2"/>
    <property type="match status" value="1"/>
</dbReference>
<dbReference type="EMBL" id="QSRK01000004">
    <property type="protein sequence ID" value="RGL16297.1"/>
    <property type="molecule type" value="Genomic_DNA"/>
</dbReference>
<organism evidence="3 4">
    <name type="scientific">Bacteroides uniformis</name>
    <dbReference type="NCBI Taxonomy" id="820"/>
    <lineage>
        <taxon>Bacteria</taxon>
        <taxon>Pseudomonadati</taxon>
        <taxon>Bacteroidota</taxon>
        <taxon>Bacteroidia</taxon>
        <taxon>Bacteroidales</taxon>
        <taxon>Bacteroidaceae</taxon>
        <taxon>Bacteroides</taxon>
    </lineage>
</organism>
<dbReference type="AlphaFoldDB" id="A0A3E4R7Y8"/>
<gene>
    <name evidence="3" type="ORF">DXC80_03770</name>
</gene>
<dbReference type="RefSeq" id="WP_117680692.1">
    <property type="nucleotide sequence ID" value="NZ_QSRK01000004.1"/>
</dbReference>
<dbReference type="Gene3D" id="3.40.1360.10">
    <property type="match status" value="1"/>
</dbReference>
<accession>A0A3E4R7Y8</accession>
<dbReference type="InterPro" id="IPR053839">
    <property type="entry name" value="DUF6926"/>
</dbReference>
<reference evidence="3 4" key="1">
    <citation type="submission" date="2018-08" db="EMBL/GenBank/DDBJ databases">
        <title>A genome reference for cultivated species of the human gut microbiota.</title>
        <authorList>
            <person name="Zou Y."/>
            <person name="Xue W."/>
            <person name="Luo G."/>
        </authorList>
    </citation>
    <scope>NUCLEOTIDE SEQUENCE [LARGE SCALE GENOMIC DNA]</scope>
    <source>
        <strain evidence="3 4">TF08-13</strain>
    </source>
</reference>
<evidence type="ECO:0000259" key="2">
    <source>
        <dbReference type="Pfam" id="PF21977"/>
    </source>
</evidence>
<evidence type="ECO:0000313" key="3">
    <source>
        <dbReference type="EMBL" id="RGL16297.1"/>
    </source>
</evidence>
<evidence type="ECO:0000313" key="4">
    <source>
        <dbReference type="Proteomes" id="UP000260795"/>
    </source>
</evidence>
<dbReference type="Proteomes" id="UP000260795">
    <property type="component" value="Unassembled WGS sequence"/>
</dbReference>
<feature type="region of interest" description="Disordered" evidence="1">
    <location>
        <begin position="539"/>
        <end position="581"/>
    </location>
</feature>
<feature type="domain" description="DUF6926" evidence="2">
    <location>
        <begin position="420"/>
        <end position="477"/>
    </location>
</feature>
<sequence length="581" mass="66369">MPYSKDDDSFREYLDKVNIQEVLLHAGYIRNKRDGLRYPSYVRLDNDGRRIKGDKFIVNPTTNTCYHPPIIKNYNVISLITEHPDMFPEKVTNPYRLVHDVCRSILGLPPAERSQNIAPVREAKPFSLDKYDLKHFDATHADGYRGFYPYFKSRGIDFLTQKTFKDHFVLASKTNENGKTFTSLAFPMRIAGKGDTIVGFEERGRPRMDGSSGYKGMALGSNASEGIWIANLGRKDLTQAKEVFWFESAYDAMAYYQLNRQTHPELKNAVFLSTSGNPTNLQFRGVVMEALEARHHLCFDNDAAGKQFVLNFELAMQRLKTDLPKVSDEMRPYMDSLQNPKDILSGEADYLPNDLYKAYGKYESAWIELNSMKQGGVSAPDDIKEQGQTAEQAFKAYKQLLSDRLYIGQEQGPLKDLGTYDIPEWAMCLLENGEQEGLTETEIQTCNDFIEKHFPEGYIFSVDWNHPDEFNQDPAFGERNSNALVQRGEPAFLAVKTYRVHFMHPSQREGEPLKELAIVREIPENGCKDWNDLLIQQEEAKQQESQKAQTTQAGLDMDGNGEIELSESDEKKHQVTHSHGR</sequence>
<evidence type="ECO:0000256" key="1">
    <source>
        <dbReference type="SAM" id="MobiDB-lite"/>
    </source>
</evidence>